<organism evidence="3 4">
    <name type="scientific">Roseovarius phycicola</name>
    <dbReference type="NCBI Taxonomy" id="3080976"/>
    <lineage>
        <taxon>Bacteria</taxon>
        <taxon>Pseudomonadati</taxon>
        <taxon>Pseudomonadota</taxon>
        <taxon>Alphaproteobacteria</taxon>
        <taxon>Rhodobacterales</taxon>
        <taxon>Roseobacteraceae</taxon>
        <taxon>Roseovarius</taxon>
    </lineage>
</organism>
<gene>
    <name evidence="3" type="ORF">RZ517_04740</name>
</gene>
<accession>A0ABZ2HIC2</accession>
<dbReference type="SUPFAM" id="SSF55811">
    <property type="entry name" value="Nudix"/>
    <property type="match status" value="1"/>
</dbReference>
<reference evidence="3 4" key="1">
    <citation type="submission" date="2023-10" db="EMBL/GenBank/DDBJ databases">
        <title>Roseovarius strain S88 nov., isolated from a marine algae.</title>
        <authorList>
            <person name="Lee M.W."/>
            <person name="Lee J.K."/>
            <person name="Kim J.M."/>
            <person name="Choi D.G."/>
            <person name="Baek J.H."/>
            <person name="Bayburt H."/>
            <person name="Jung J.J."/>
            <person name="Han D.M."/>
            <person name="Jeon C.O."/>
        </authorList>
    </citation>
    <scope>NUCLEOTIDE SEQUENCE [LARGE SCALE GENOMIC DNA]</scope>
    <source>
        <strain evidence="3 4">S88</strain>
    </source>
</reference>
<keyword evidence="4" id="KW-1185">Reference proteome</keyword>
<dbReference type="InterPro" id="IPR000086">
    <property type="entry name" value="NUDIX_hydrolase_dom"/>
</dbReference>
<dbReference type="Gene3D" id="3.90.79.10">
    <property type="entry name" value="Nucleoside Triphosphate Pyrophosphohydrolase"/>
    <property type="match status" value="1"/>
</dbReference>
<dbReference type="InterPro" id="IPR015797">
    <property type="entry name" value="NUDIX_hydrolase-like_dom_sf"/>
</dbReference>
<dbReference type="InterPro" id="IPR054105">
    <property type="entry name" value="WHD_NrtR"/>
</dbReference>
<dbReference type="PANTHER" id="PTHR43736:SF4">
    <property type="entry name" value="SLR1690 PROTEIN"/>
    <property type="match status" value="1"/>
</dbReference>
<dbReference type="Pfam" id="PF21906">
    <property type="entry name" value="WHD_NrtR"/>
    <property type="match status" value="1"/>
</dbReference>
<dbReference type="EMBL" id="CP146069">
    <property type="protein sequence ID" value="WWR47485.1"/>
    <property type="molecule type" value="Genomic_DNA"/>
</dbReference>
<dbReference type="PANTHER" id="PTHR43736">
    <property type="entry name" value="ADP-RIBOSE PYROPHOSPHATASE"/>
    <property type="match status" value="1"/>
</dbReference>
<feature type="domain" description="Nudix hydrolase" evidence="1">
    <location>
        <begin position="27"/>
        <end position="111"/>
    </location>
</feature>
<proteinExistence type="predicted"/>
<feature type="domain" description="NrtR DNA-binding winged helix" evidence="2">
    <location>
        <begin position="179"/>
        <end position="239"/>
    </location>
</feature>
<evidence type="ECO:0000259" key="1">
    <source>
        <dbReference type="Pfam" id="PF00293"/>
    </source>
</evidence>
<dbReference type="SUPFAM" id="SSF46785">
    <property type="entry name" value="Winged helix' DNA-binding domain"/>
    <property type="match status" value="1"/>
</dbReference>
<dbReference type="InterPro" id="IPR036388">
    <property type="entry name" value="WH-like_DNA-bd_sf"/>
</dbReference>
<dbReference type="Gene3D" id="1.10.10.10">
    <property type="entry name" value="Winged helix-like DNA-binding domain superfamily/Winged helix DNA-binding domain"/>
    <property type="match status" value="1"/>
</dbReference>
<dbReference type="CDD" id="cd18873">
    <property type="entry name" value="NUDIX_NadM_like"/>
    <property type="match status" value="1"/>
</dbReference>
<evidence type="ECO:0000313" key="3">
    <source>
        <dbReference type="EMBL" id="WWR47485.1"/>
    </source>
</evidence>
<sequence length="245" mass="27133">MQITKNDPKMTSIFDYPSPAIAVDLAILCVHDGALRCVIMRREDGGVMGGDWALPGGFVHRDGSLEETVTRVLRDKTSLRDVHFEQLATYGTPGRDPRGHVISVVYLAILPAEMLIKGVEANSGLRLVRVLVDWPGETGGTAHVSDDTGAPMHMAFDHADILGDMVKRLRGKLDYTPIGFEFLPSRFTLRDVQAVHEAILDQSLTKPAFRRKLLDRHTLRATGVRESGGAYRPAELYELSQDQEE</sequence>
<name>A0ABZ2HIC2_9RHOB</name>
<dbReference type="InterPro" id="IPR036390">
    <property type="entry name" value="WH_DNA-bd_sf"/>
</dbReference>
<protein>
    <submittedName>
        <fullName evidence="3">NUDIX domain-containing protein</fullName>
    </submittedName>
</protein>
<dbReference type="Proteomes" id="UP001364156">
    <property type="component" value="Chromosome"/>
</dbReference>
<dbReference type="Pfam" id="PF00293">
    <property type="entry name" value="NUDIX"/>
    <property type="match status" value="1"/>
</dbReference>
<evidence type="ECO:0000259" key="2">
    <source>
        <dbReference type="Pfam" id="PF21906"/>
    </source>
</evidence>
<evidence type="ECO:0000313" key="4">
    <source>
        <dbReference type="Proteomes" id="UP001364156"/>
    </source>
</evidence>